<feature type="transmembrane region" description="Helical" evidence="6">
    <location>
        <begin position="272"/>
        <end position="293"/>
    </location>
</feature>
<feature type="transmembrane region" description="Helical" evidence="6">
    <location>
        <begin position="434"/>
        <end position="453"/>
    </location>
</feature>
<dbReference type="GO" id="GO:0016020">
    <property type="term" value="C:membrane"/>
    <property type="evidence" value="ECO:0007669"/>
    <property type="project" value="UniProtKB-SubCell"/>
</dbReference>
<dbReference type="AlphaFoldDB" id="A0A7K3LM37"/>
<sequence length="526" mass="55076">MSIEVQPDSPGSEVSPAEGVEVRERGAQAVSLGGRRLTAAEGTGLARGALGHWGVFAQGLAAAAPSVAIASVPFSLYTASGKGAAWAAIVGLVIAVLIATTIGYQARRTVTSGSLGTYTGNGLGPGFAFAAGFSLLLGYIGFATTGTLGGVLYVDAFLEEIGLGSQASWFRLLLVAVVVGVGVYLPLRGASLAAKYELIFEVVAVAAIFVIIVASYVSYGWRIDTEQWNPSNLGHSSTFVAAVTAVGAYAGFESVASLGAEARDAHRTIARSLLRVVLILGVLYILATYPQVLHFNGIDGDKAVLPQLADASHVSWINPVVSAAVSVAFIVFVTAVTTSAARSLFTLAHEGALPQVFAKVHPRYKTPWVGVVFVGALALVFAVVATFSSAGRLVFDVYGGYVATWGFLVSYLLVVIATPIWLYRIKALTPARAIVSGLAIAALGYVIVSNVYPVPAFPFSILPFVFLGILAVGLLWYAYLRVARPEIAARVGSIQTLSTEEQERLADLGILEVLDEEAPGHRTVDR</sequence>
<proteinExistence type="predicted"/>
<feature type="domain" description="Amino acid permease/ SLC12A" evidence="7">
    <location>
        <begin position="55"/>
        <end position="485"/>
    </location>
</feature>
<dbReference type="GO" id="GO:0055085">
    <property type="term" value="P:transmembrane transport"/>
    <property type="evidence" value="ECO:0007669"/>
    <property type="project" value="InterPro"/>
</dbReference>
<evidence type="ECO:0000313" key="8">
    <source>
        <dbReference type="EMBL" id="NDK89111.1"/>
    </source>
</evidence>
<reference evidence="8 9" key="1">
    <citation type="submission" date="2020-01" db="EMBL/GenBank/DDBJ databases">
        <title>Investigation of new actinobacteria for the biodesulphurisation of diesel fuel.</title>
        <authorList>
            <person name="Athi Narayanan S.M."/>
        </authorList>
    </citation>
    <scope>NUCLEOTIDE SEQUENCE [LARGE SCALE GENOMIC DNA]</scope>
    <source>
        <strain evidence="8 9">213E</strain>
    </source>
</reference>
<feature type="region of interest" description="Disordered" evidence="5">
    <location>
        <begin position="1"/>
        <end position="20"/>
    </location>
</feature>
<keyword evidence="2 6" id="KW-0812">Transmembrane</keyword>
<feature type="transmembrane region" description="Helical" evidence="6">
    <location>
        <begin position="459"/>
        <end position="480"/>
    </location>
</feature>
<evidence type="ECO:0000259" key="7">
    <source>
        <dbReference type="Pfam" id="PF00324"/>
    </source>
</evidence>
<dbReference type="InterPro" id="IPR004841">
    <property type="entry name" value="AA-permease/SLC12A_dom"/>
</dbReference>
<feature type="transmembrane region" description="Helical" evidence="6">
    <location>
        <begin position="402"/>
        <end position="422"/>
    </location>
</feature>
<organism evidence="8 9">
    <name type="scientific">Gordonia desulfuricans</name>
    <dbReference type="NCBI Taxonomy" id="89051"/>
    <lineage>
        <taxon>Bacteria</taxon>
        <taxon>Bacillati</taxon>
        <taxon>Actinomycetota</taxon>
        <taxon>Actinomycetes</taxon>
        <taxon>Mycobacteriales</taxon>
        <taxon>Gordoniaceae</taxon>
        <taxon>Gordonia</taxon>
    </lineage>
</organism>
<evidence type="ECO:0000256" key="1">
    <source>
        <dbReference type="ARBA" id="ARBA00004141"/>
    </source>
</evidence>
<dbReference type="Proteomes" id="UP000466307">
    <property type="component" value="Unassembled WGS sequence"/>
</dbReference>
<feature type="transmembrane region" description="Helical" evidence="6">
    <location>
        <begin position="83"/>
        <end position="106"/>
    </location>
</feature>
<evidence type="ECO:0000256" key="4">
    <source>
        <dbReference type="ARBA" id="ARBA00023136"/>
    </source>
</evidence>
<dbReference type="PANTHER" id="PTHR42770:SF16">
    <property type="entry name" value="AMINO ACID PERMEASE"/>
    <property type="match status" value="1"/>
</dbReference>
<dbReference type="PIRSF" id="PIRSF006060">
    <property type="entry name" value="AA_transporter"/>
    <property type="match status" value="1"/>
</dbReference>
<feature type="transmembrane region" description="Helical" evidence="6">
    <location>
        <begin position="199"/>
        <end position="219"/>
    </location>
</feature>
<evidence type="ECO:0000256" key="5">
    <source>
        <dbReference type="SAM" id="MobiDB-lite"/>
    </source>
</evidence>
<evidence type="ECO:0000256" key="3">
    <source>
        <dbReference type="ARBA" id="ARBA00022989"/>
    </source>
</evidence>
<dbReference type="RefSeq" id="WP_083533891.1">
    <property type="nucleotide sequence ID" value="NZ_JAADZU010000012.1"/>
</dbReference>
<dbReference type="Pfam" id="PF00324">
    <property type="entry name" value="AA_permease"/>
    <property type="match status" value="1"/>
</dbReference>
<evidence type="ECO:0000256" key="6">
    <source>
        <dbReference type="SAM" id="Phobius"/>
    </source>
</evidence>
<protein>
    <submittedName>
        <fullName evidence="8">APC family permease</fullName>
    </submittedName>
</protein>
<gene>
    <name evidence="8" type="ORF">GYA93_05875</name>
</gene>
<feature type="transmembrane region" description="Helical" evidence="6">
    <location>
        <begin position="168"/>
        <end position="187"/>
    </location>
</feature>
<feature type="transmembrane region" description="Helical" evidence="6">
    <location>
        <begin position="368"/>
        <end position="390"/>
    </location>
</feature>
<comment type="subcellular location">
    <subcellularLocation>
        <location evidence="1">Membrane</location>
        <topology evidence="1">Multi-pass membrane protein</topology>
    </subcellularLocation>
</comment>
<accession>A0A7K3LM37</accession>
<dbReference type="PANTHER" id="PTHR42770">
    <property type="entry name" value="AMINO ACID TRANSPORTER-RELATED"/>
    <property type="match status" value="1"/>
</dbReference>
<comment type="caution">
    <text evidence="8">The sequence shown here is derived from an EMBL/GenBank/DDBJ whole genome shotgun (WGS) entry which is preliminary data.</text>
</comment>
<name>A0A7K3LM37_9ACTN</name>
<dbReference type="EMBL" id="JAADZU010000012">
    <property type="protein sequence ID" value="NDK89111.1"/>
    <property type="molecule type" value="Genomic_DNA"/>
</dbReference>
<evidence type="ECO:0000313" key="9">
    <source>
        <dbReference type="Proteomes" id="UP000466307"/>
    </source>
</evidence>
<feature type="transmembrane region" description="Helical" evidence="6">
    <location>
        <begin position="313"/>
        <end position="336"/>
    </location>
</feature>
<keyword evidence="9" id="KW-1185">Reference proteome</keyword>
<keyword evidence="4 6" id="KW-0472">Membrane</keyword>
<dbReference type="InterPro" id="IPR050367">
    <property type="entry name" value="APC_superfamily"/>
</dbReference>
<evidence type="ECO:0000256" key="2">
    <source>
        <dbReference type="ARBA" id="ARBA00022692"/>
    </source>
</evidence>
<feature type="transmembrane region" description="Helical" evidence="6">
    <location>
        <begin position="55"/>
        <end position="77"/>
    </location>
</feature>
<dbReference type="Gene3D" id="1.20.1740.10">
    <property type="entry name" value="Amino acid/polyamine transporter I"/>
    <property type="match status" value="1"/>
</dbReference>
<feature type="transmembrane region" description="Helical" evidence="6">
    <location>
        <begin position="239"/>
        <end position="260"/>
    </location>
</feature>
<keyword evidence="3 6" id="KW-1133">Transmembrane helix</keyword>
<feature type="transmembrane region" description="Helical" evidence="6">
    <location>
        <begin position="127"/>
        <end position="148"/>
    </location>
</feature>